<dbReference type="PANTHER" id="PTHR43708">
    <property type="entry name" value="CONSERVED EXPRESSED OXIDOREDUCTASE (EUROFUNG)"/>
    <property type="match status" value="1"/>
</dbReference>
<evidence type="ECO:0000256" key="2">
    <source>
        <dbReference type="ARBA" id="ARBA00023002"/>
    </source>
</evidence>
<dbReference type="AlphaFoldDB" id="A0A1S9P9L5"/>
<dbReference type="STRING" id="1792845.BC343_12670"/>
<keyword evidence="2" id="KW-0560">Oxidoreductase</keyword>
<organism evidence="5 6">
    <name type="scientific">Mucilaginibacter pedocola</name>
    <dbReference type="NCBI Taxonomy" id="1792845"/>
    <lineage>
        <taxon>Bacteria</taxon>
        <taxon>Pseudomonadati</taxon>
        <taxon>Bacteroidota</taxon>
        <taxon>Sphingobacteriia</taxon>
        <taxon>Sphingobacteriales</taxon>
        <taxon>Sphingobacteriaceae</taxon>
        <taxon>Mucilaginibacter</taxon>
    </lineage>
</organism>
<protein>
    <submittedName>
        <fullName evidence="5">Oxidoreductase</fullName>
    </submittedName>
</protein>
<reference evidence="5 6" key="1">
    <citation type="submission" date="2016-07" db="EMBL/GenBank/DDBJ databases">
        <title>Genomic analysis of zinc-resistant bacterium Mucilaginibacter pedocola TBZ30.</title>
        <authorList>
            <person name="Huang J."/>
            <person name="Tang J."/>
        </authorList>
    </citation>
    <scope>NUCLEOTIDE SEQUENCE [LARGE SCALE GENOMIC DNA]</scope>
    <source>
        <strain evidence="5 6">TBZ30</strain>
    </source>
</reference>
<dbReference type="Pfam" id="PF22725">
    <property type="entry name" value="GFO_IDH_MocA_C3"/>
    <property type="match status" value="1"/>
</dbReference>
<dbReference type="EMBL" id="MBTF01000035">
    <property type="protein sequence ID" value="OOQ57650.1"/>
    <property type="molecule type" value="Genomic_DNA"/>
</dbReference>
<evidence type="ECO:0000313" key="6">
    <source>
        <dbReference type="Proteomes" id="UP000189739"/>
    </source>
</evidence>
<keyword evidence="6" id="KW-1185">Reference proteome</keyword>
<dbReference type="Gene3D" id="3.30.360.10">
    <property type="entry name" value="Dihydrodipicolinate Reductase, domain 2"/>
    <property type="match status" value="1"/>
</dbReference>
<dbReference type="Gene3D" id="3.40.50.720">
    <property type="entry name" value="NAD(P)-binding Rossmann-like Domain"/>
    <property type="match status" value="1"/>
</dbReference>
<evidence type="ECO:0000313" key="5">
    <source>
        <dbReference type="EMBL" id="OOQ57650.1"/>
    </source>
</evidence>
<comment type="similarity">
    <text evidence="1">Belongs to the Gfo/Idh/MocA family.</text>
</comment>
<name>A0A1S9P9L5_9SPHI</name>
<feature type="domain" description="GFO/IDH/MocA-like oxidoreductase" evidence="4">
    <location>
        <begin position="133"/>
        <end position="250"/>
    </location>
</feature>
<evidence type="ECO:0000259" key="4">
    <source>
        <dbReference type="Pfam" id="PF22725"/>
    </source>
</evidence>
<dbReference type="Proteomes" id="UP000189739">
    <property type="component" value="Unassembled WGS sequence"/>
</dbReference>
<dbReference type="GO" id="GO:0000166">
    <property type="term" value="F:nucleotide binding"/>
    <property type="evidence" value="ECO:0007669"/>
    <property type="project" value="InterPro"/>
</dbReference>
<accession>A0A1S9P9L5</accession>
<dbReference type="InterPro" id="IPR000683">
    <property type="entry name" value="Gfo/Idh/MocA-like_OxRdtase_N"/>
</dbReference>
<dbReference type="GO" id="GO:0016491">
    <property type="term" value="F:oxidoreductase activity"/>
    <property type="evidence" value="ECO:0007669"/>
    <property type="project" value="UniProtKB-KW"/>
</dbReference>
<gene>
    <name evidence="5" type="ORF">BC343_12670</name>
</gene>
<evidence type="ECO:0000259" key="3">
    <source>
        <dbReference type="Pfam" id="PF01408"/>
    </source>
</evidence>
<dbReference type="InterPro" id="IPR055170">
    <property type="entry name" value="GFO_IDH_MocA-like_dom"/>
</dbReference>
<dbReference type="Pfam" id="PF01408">
    <property type="entry name" value="GFO_IDH_MocA"/>
    <property type="match status" value="1"/>
</dbReference>
<evidence type="ECO:0000256" key="1">
    <source>
        <dbReference type="ARBA" id="ARBA00010928"/>
    </source>
</evidence>
<proteinExistence type="inferred from homology"/>
<dbReference type="OrthoDB" id="9815825at2"/>
<dbReference type="InterPro" id="IPR036291">
    <property type="entry name" value="NAD(P)-bd_dom_sf"/>
</dbReference>
<feature type="domain" description="Gfo/Idh/MocA-like oxidoreductase N-terminal" evidence="3">
    <location>
        <begin position="12"/>
        <end position="120"/>
    </location>
</feature>
<comment type="caution">
    <text evidence="5">The sequence shown here is derived from an EMBL/GenBank/DDBJ whole genome shotgun (WGS) entry which is preliminary data.</text>
</comment>
<dbReference type="PANTHER" id="PTHR43708:SF5">
    <property type="entry name" value="CONSERVED EXPRESSED OXIDOREDUCTASE (EUROFUNG)-RELATED"/>
    <property type="match status" value="1"/>
</dbReference>
<dbReference type="RefSeq" id="WP_078350248.1">
    <property type="nucleotide sequence ID" value="NZ_MBTF01000035.1"/>
</dbReference>
<dbReference type="SUPFAM" id="SSF51735">
    <property type="entry name" value="NAD(P)-binding Rossmann-fold domains"/>
    <property type="match status" value="1"/>
</dbReference>
<sequence>MAKPIVTGLMAYGMSGRIFHAPFIHTNPGFTLKAIVERSQKKAAAVYPDIISYDSIDELLNDTEIELIIVNTPNNLHLEHAIKAMRAGKHVLVEKPAAATVEQVKELFDVGRETDKHVMIYQNRRYDSGFISTKKVIESGRLGTLQEVIFRLDRYKMQINVKAFKETKETPANGLVYDLGAHLVDNAIALFGKPLSYNKTVGIYREGSEVPDYFFFHLIYPNQLNVFLTSGLLIAQEQPGFILNGTLGSLVKTRTDVQEAQLDKGMMPDDAAYGIEPEGKDGVLTIVGVDNVKNTELVPSDKGGYMQIFDAVYHTVRNNALYPVTEEQIAWQIEMLEA</sequence>
<dbReference type="SUPFAM" id="SSF55347">
    <property type="entry name" value="Glyceraldehyde-3-phosphate dehydrogenase-like, C-terminal domain"/>
    <property type="match status" value="1"/>
</dbReference>
<dbReference type="InterPro" id="IPR051317">
    <property type="entry name" value="Gfo/Idh/MocA_oxidoreduct"/>
</dbReference>